<dbReference type="Proteomes" id="UP000008730">
    <property type="component" value="Segment"/>
</dbReference>
<protein>
    <submittedName>
        <fullName evidence="1">Uncharacterized protein a-gt.4</fullName>
    </submittedName>
</protein>
<gene>
    <name evidence="1" type="primary">a-gt.4</name>
    <name evidence="1" type="ORF">Acj61p108</name>
</gene>
<sequence>MQANIEHQLVEAEAIQANLTEEQAEDEGQSSLLDHYDAEKMHDKMMSMATQKAQRVLKRNGREIKRLKNHAGKCLMENRFDGYAYAIKKLRDIYKQPYNDELIRTMWNTSRQSLLDIVQTAK</sequence>
<evidence type="ECO:0000313" key="2">
    <source>
        <dbReference type="Proteomes" id="UP000008730"/>
    </source>
</evidence>
<dbReference type="InterPro" id="IPR022558">
    <property type="entry name" value="DUF2654"/>
</dbReference>
<dbReference type="RefSeq" id="YP_004009725.1">
    <property type="nucleotide sequence ID" value="NC_014661.1"/>
</dbReference>
<dbReference type="OrthoDB" id="17010at10239"/>
<reference evidence="1 2" key="1">
    <citation type="journal article" date="2010" name="Virol. J.">
        <title>Genomes of the T4-related bacteriophages as windows on microbial genome evolution.</title>
        <authorList>
            <person name="Petrov V.M."/>
            <person name="Ratnayaka S."/>
            <person name="Nolan J.M."/>
            <person name="Miller E.S."/>
            <person name="Karam J.D."/>
        </authorList>
    </citation>
    <scope>NUCLEOTIDE SEQUENCE [LARGE SCALE GENOMIC DNA]</scope>
</reference>
<accession>E5E489</accession>
<dbReference type="KEGG" id="vg:9925999"/>
<dbReference type="EMBL" id="GU911519">
    <property type="protein sequence ID" value="ADG36073.1"/>
    <property type="molecule type" value="Genomic_DNA"/>
</dbReference>
<keyword evidence="2" id="KW-1185">Reference proteome</keyword>
<proteinExistence type="predicted"/>
<evidence type="ECO:0000313" key="1">
    <source>
        <dbReference type="EMBL" id="ADG36073.1"/>
    </source>
</evidence>
<name>E5E489_9CAUD</name>
<organism evidence="1 2">
    <name type="scientific">Acinetobacter phage Acj61</name>
    <dbReference type="NCBI Taxonomy" id="760732"/>
    <lineage>
        <taxon>Viruses</taxon>
        <taxon>Duplodnaviria</taxon>
        <taxon>Heunggongvirae</taxon>
        <taxon>Uroviricota</taxon>
        <taxon>Caudoviricetes</taxon>
        <taxon>Pantevenvirales</taxon>
        <taxon>Straboviridae</taxon>
        <taxon>Twarogvirinae</taxon>
        <taxon>Lasallevirus</taxon>
        <taxon>Lasallevirus Acj61</taxon>
        <taxon>Acinetobacter virus Acj61</taxon>
    </lineage>
</organism>
<dbReference type="Pfam" id="PF10849">
    <property type="entry name" value="DUF2654"/>
    <property type="match status" value="1"/>
</dbReference>
<dbReference type="GeneID" id="9925999"/>